<dbReference type="GO" id="GO:0055085">
    <property type="term" value="P:transmembrane transport"/>
    <property type="evidence" value="ECO:0007669"/>
    <property type="project" value="InterPro"/>
</dbReference>
<dbReference type="EMBL" id="CP066007">
    <property type="protein sequence ID" value="QQB47493.1"/>
    <property type="molecule type" value="Genomic_DNA"/>
</dbReference>
<keyword evidence="3" id="KW-1003">Cell membrane</keyword>
<evidence type="ECO:0000256" key="6">
    <source>
        <dbReference type="ARBA" id="ARBA00023136"/>
    </source>
</evidence>
<feature type="transmembrane region" description="Helical" evidence="7">
    <location>
        <begin position="231"/>
        <end position="255"/>
    </location>
</feature>
<evidence type="ECO:0000256" key="1">
    <source>
        <dbReference type="ARBA" id="ARBA00004651"/>
    </source>
</evidence>
<dbReference type="EMBL" id="CP069534">
    <property type="protein sequence ID" value="QRP69955.1"/>
    <property type="molecule type" value="Genomic_DNA"/>
</dbReference>
<comment type="subcellular location">
    <subcellularLocation>
        <location evidence="1 7">Cell membrane</location>
        <topology evidence="1 7">Multi-pass membrane protein</topology>
    </subcellularLocation>
</comment>
<dbReference type="Proteomes" id="UP000596145">
    <property type="component" value="Chromosome"/>
</dbReference>
<dbReference type="PANTHER" id="PTHR43386">
    <property type="entry name" value="OLIGOPEPTIDE TRANSPORT SYSTEM PERMEASE PROTEIN APPC"/>
    <property type="match status" value="1"/>
</dbReference>
<feature type="transmembrane region" description="Helical" evidence="7">
    <location>
        <begin position="128"/>
        <end position="146"/>
    </location>
</feature>
<keyword evidence="4 7" id="KW-0812">Transmembrane</keyword>
<evidence type="ECO:0000313" key="10">
    <source>
        <dbReference type="EMBL" id="QRP69955.1"/>
    </source>
</evidence>
<evidence type="ECO:0000313" key="9">
    <source>
        <dbReference type="EMBL" id="QQB47493.1"/>
    </source>
</evidence>
<evidence type="ECO:0000256" key="7">
    <source>
        <dbReference type="RuleBase" id="RU363032"/>
    </source>
</evidence>
<proteinExistence type="inferred from homology"/>
<evidence type="ECO:0000256" key="4">
    <source>
        <dbReference type="ARBA" id="ARBA00022692"/>
    </source>
</evidence>
<protein>
    <submittedName>
        <fullName evidence="9">ABC transporter permease</fullName>
    </submittedName>
</protein>
<gene>
    <name evidence="9" type="ORF">I6I10_06340</name>
    <name evidence="10" type="ORF">I6J21_09145</name>
</gene>
<accession>A0A7T4JW15</accession>
<organism evidence="9 11">
    <name type="scientific">Corynebacterium glucuronolyticum</name>
    <dbReference type="NCBI Taxonomy" id="39791"/>
    <lineage>
        <taxon>Bacteria</taxon>
        <taxon>Bacillati</taxon>
        <taxon>Actinomycetota</taxon>
        <taxon>Actinomycetes</taxon>
        <taxon>Mycobacteriales</taxon>
        <taxon>Corynebacteriaceae</taxon>
        <taxon>Corynebacterium</taxon>
    </lineage>
</organism>
<feature type="transmembrane region" description="Helical" evidence="7">
    <location>
        <begin position="184"/>
        <end position="211"/>
    </location>
</feature>
<dbReference type="GO" id="GO:0005886">
    <property type="term" value="C:plasma membrane"/>
    <property type="evidence" value="ECO:0007669"/>
    <property type="project" value="UniProtKB-SubCell"/>
</dbReference>
<dbReference type="RefSeq" id="WP_005395350.1">
    <property type="nucleotide sequence ID" value="NZ_CP066007.1"/>
</dbReference>
<feature type="domain" description="ABC transmembrane type-1" evidence="8">
    <location>
        <begin position="66"/>
        <end position="256"/>
    </location>
</feature>
<evidence type="ECO:0000256" key="2">
    <source>
        <dbReference type="ARBA" id="ARBA00022448"/>
    </source>
</evidence>
<evidence type="ECO:0000256" key="5">
    <source>
        <dbReference type="ARBA" id="ARBA00022989"/>
    </source>
</evidence>
<dbReference type="CDD" id="cd06261">
    <property type="entry name" value="TM_PBP2"/>
    <property type="match status" value="1"/>
</dbReference>
<dbReference type="Gene3D" id="1.10.3720.10">
    <property type="entry name" value="MetI-like"/>
    <property type="match status" value="1"/>
</dbReference>
<dbReference type="InterPro" id="IPR050366">
    <property type="entry name" value="BP-dependent_transpt_permease"/>
</dbReference>
<keyword evidence="2 7" id="KW-0813">Transport</keyword>
<dbReference type="Proteomes" id="UP000617681">
    <property type="component" value="Chromosome"/>
</dbReference>
<dbReference type="PROSITE" id="PS50928">
    <property type="entry name" value="ABC_TM1"/>
    <property type="match status" value="1"/>
</dbReference>
<name>A0A7T4JW15_9CORY</name>
<dbReference type="InterPro" id="IPR000515">
    <property type="entry name" value="MetI-like"/>
</dbReference>
<dbReference type="GeneID" id="92760645"/>
<dbReference type="PANTHER" id="PTHR43386:SF25">
    <property type="entry name" value="PEPTIDE ABC TRANSPORTER PERMEASE PROTEIN"/>
    <property type="match status" value="1"/>
</dbReference>
<comment type="similarity">
    <text evidence="7">Belongs to the binding-protein-dependent transport system permease family.</text>
</comment>
<dbReference type="SUPFAM" id="SSF161098">
    <property type="entry name" value="MetI-like"/>
    <property type="match status" value="1"/>
</dbReference>
<reference evidence="9 11" key="1">
    <citation type="submission" date="2020-12" db="EMBL/GenBank/DDBJ databases">
        <title>FDA dAtabase for Regulatory Grade micrObial Sequences (FDA-ARGOS): Supporting development and validation of Infectious Disease Dx tests.</title>
        <authorList>
            <person name="Sproer C."/>
            <person name="Gronow S."/>
            <person name="Severitt S."/>
            <person name="Schroder I."/>
            <person name="Tallon L."/>
            <person name="Sadzewicz L."/>
            <person name="Zhao X."/>
            <person name="Boylan J."/>
            <person name="Ott S."/>
            <person name="Bowen H."/>
            <person name="Vavikolanu K."/>
            <person name="Mehta A."/>
            <person name="Aluvathingal J."/>
            <person name="Nadendla S."/>
            <person name="Lowell S."/>
            <person name="Myers T."/>
            <person name="Yan Y."/>
            <person name="Sichtig H."/>
        </authorList>
    </citation>
    <scope>NUCLEOTIDE SEQUENCE [LARGE SCALE GENOMIC DNA]</scope>
    <source>
        <strain evidence="9 11">FDAARGOS_1053</strain>
        <strain evidence="10">FDAARGOS_1191</strain>
    </source>
</reference>
<feature type="transmembrane region" description="Helical" evidence="7">
    <location>
        <begin position="102"/>
        <end position="122"/>
    </location>
</feature>
<evidence type="ECO:0000313" key="11">
    <source>
        <dbReference type="Proteomes" id="UP000596145"/>
    </source>
</evidence>
<evidence type="ECO:0000256" key="3">
    <source>
        <dbReference type="ARBA" id="ARBA00022475"/>
    </source>
</evidence>
<dbReference type="AlphaFoldDB" id="A0A7T4JW15"/>
<feature type="transmembrane region" description="Helical" evidence="7">
    <location>
        <begin position="7"/>
        <end position="26"/>
    </location>
</feature>
<keyword evidence="5 7" id="KW-1133">Transmembrane helix</keyword>
<dbReference type="Pfam" id="PF00528">
    <property type="entry name" value="BPD_transp_1"/>
    <property type="match status" value="1"/>
</dbReference>
<dbReference type="InterPro" id="IPR035906">
    <property type="entry name" value="MetI-like_sf"/>
</dbReference>
<sequence>MKKLQLYLGSGLVIIVVAVALISLVWTPYDPIQAFPHSALEGPSWEHLMGTDRYGRDILSRIMAGSQITLFVGFVAVTIGMLVGVPLGIIAGMNRDSVIEQLIIRGADILLAFPALLMAIIAGAMVGASTGSAMVAIGIASIPAFIRVSRAGTLRVVTAPYMEAATLAGKGGVSKAVHHVLPNIAGLVIVQASIVFALAILAEAALSFLGLGTPPPDPSWGRMLQGAQSFLSTQPLLVVWPGMAIALTVLGFNLLGDALRDILDPTTGANR</sequence>
<dbReference type="OrthoDB" id="9812701at2"/>
<feature type="transmembrane region" description="Helical" evidence="7">
    <location>
        <begin position="68"/>
        <end position="90"/>
    </location>
</feature>
<evidence type="ECO:0000259" key="8">
    <source>
        <dbReference type="PROSITE" id="PS50928"/>
    </source>
</evidence>
<keyword evidence="6 7" id="KW-0472">Membrane</keyword>